<evidence type="ECO:0000313" key="12">
    <source>
        <dbReference type="EMBL" id="KTD26266.1"/>
    </source>
</evidence>
<dbReference type="RefSeq" id="WP_058452285.1">
    <property type="nucleotide sequence ID" value="NZ_CAAAIB010000001.1"/>
</dbReference>
<dbReference type="InterPro" id="IPR014729">
    <property type="entry name" value="Rossmann-like_a/b/a_fold"/>
</dbReference>
<dbReference type="Proteomes" id="UP000054908">
    <property type="component" value="Unassembled WGS sequence"/>
</dbReference>
<sequence length="223" mass="23918">MKKAVVLLSGGLDSTTCLAIAHKEGFACYALSFAYGQRHSAELAAARRVAQHFAVADHRIIALDIGQLGGSALTDESIQVPDYTGSSEIPVTYVPARNTIFLSYALGYAETIGARDIFIGVSAVDYSHYPDCRPEFIAAFQTLANLATKAGVEGDAFRLHAPLLHLSKAEAVRIGNRLNVDYALTVSCYQATESGKACGRCDSCCIRKQGFRAAGFKDPTIYV</sequence>
<keyword evidence="2 11" id="KW-0436">Ligase</keyword>
<keyword evidence="6 11" id="KW-0862">Zinc</keyword>
<dbReference type="GO" id="GO:0005524">
    <property type="term" value="F:ATP binding"/>
    <property type="evidence" value="ECO:0007669"/>
    <property type="project" value="UniProtKB-UniRule"/>
</dbReference>
<dbReference type="CDD" id="cd01995">
    <property type="entry name" value="QueC-like"/>
    <property type="match status" value="1"/>
</dbReference>
<accession>A0A0W0W1U1</accession>
<dbReference type="AlphaFoldDB" id="A0A0W0W1U1"/>
<protein>
    <recommendedName>
        <fullName evidence="9 11">7-cyano-7-deazaguanine synthase</fullName>
        <ecNumber evidence="9 11">6.3.4.20</ecNumber>
    </recommendedName>
    <alternativeName>
        <fullName evidence="11">7-cyano-7-carbaguanine synthase</fullName>
    </alternativeName>
    <alternativeName>
        <fullName evidence="11">PreQ(0) synthase</fullName>
    </alternativeName>
    <alternativeName>
        <fullName evidence="11">Queuosine biosynthesis protein QueC</fullName>
    </alternativeName>
</protein>
<feature type="binding site" evidence="11">
    <location>
        <position position="188"/>
    </location>
    <ligand>
        <name>Zn(2+)</name>
        <dbReference type="ChEBI" id="CHEBI:29105"/>
    </ligand>
</feature>
<comment type="function">
    <text evidence="11">Catalyzes the ATP-dependent conversion of 7-carboxy-7-deazaguanine (CDG) to 7-cyano-7-deazaguanine (preQ(0)).</text>
</comment>
<gene>
    <name evidence="11" type="primary">queC</name>
    <name evidence="12" type="ORF">Lmac_1514</name>
</gene>
<dbReference type="GO" id="GO:0008270">
    <property type="term" value="F:zinc ion binding"/>
    <property type="evidence" value="ECO:0007669"/>
    <property type="project" value="UniProtKB-UniRule"/>
</dbReference>
<dbReference type="EC" id="6.3.4.20" evidence="9 11"/>
<keyword evidence="5 11" id="KW-0671">Queuosine biosynthesis</keyword>
<evidence type="ECO:0000256" key="6">
    <source>
        <dbReference type="ARBA" id="ARBA00022833"/>
    </source>
</evidence>
<dbReference type="GO" id="GO:0016879">
    <property type="term" value="F:ligase activity, forming carbon-nitrogen bonds"/>
    <property type="evidence" value="ECO:0007669"/>
    <property type="project" value="UniProtKB-UniRule"/>
</dbReference>
<evidence type="ECO:0000256" key="5">
    <source>
        <dbReference type="ARBA" id="ARBA00022785"/>
    </source>
</evidence>
<comment type="similarity">
    <text evidence="8 11">Belongs to the QueC family.</text>
</comment>
<dbReference type="HAMAP" id="MF_01633">
    <property type="entry name" value="QueC"/>
    <property type="match status" value="1"/>
</dbReference>
<dbReference type="PANTHER" id="PTHR42914:SF1">
    <property type="entry name" value="7-CYANO-7-DEAZAGUANINE SYNTHASE"/>
    <property type="match status" value="1"/>
</dbReference>
<dbReference type="Gene3D" id="3.40.50.620">
    <property type="entry name" value="HUPs"/>
    <property type="match status" value="1"/>
</dbReference>
<keyword evidence="4 11" id="KW-0547">Nucleotide-binding</keyword>
<keyword evidence="7 11" id="KW-0067">ATP-binding</keyword>
<feature type="binding site" evidence="11">
    <location>
        <position position="198"/>
    </location>
    <ligand>
        <name>Zn(2+)</name>
        <dbReference type="ChEBI" id="CHEBI:29105"/>
    </ligand>
</feature>
<evidence type="ECO:0000256" key="7">
    <source>
        <dbReference type="ARBA" id="ARBA00022840"/>
    </source>
</evidence>
<dbReference type="InterPro" id="IPR018317">
    <property type="entry name" value="QueC"/>
</dbReference>
<proteinExistence type="inferred from homology"/>
<dbReference type="Pfam" id="PF06508">
    <property type="entry name" value="QueC"/>
    <property type="match status" value="1"/>
</dbReference>
<feature type="binding site" evidence="11">
    <location>
        <position position="204"/>
    </location>
    <ligand>
        <name>Zn(2+)</name>
        <dbReference type="ChEBI" id="CHEBI:29105"/>
    </ligand>
</feature>
<dbReference type="UniPathway" id="UPA00391"/>
<dbReference type="GO" id="GO:0008616">
    <property type="term" value="P:tRNA queuosine(34) biosynthetic process"/>
    <property type="evidence" value="ECO:0007669"/>
    <property type="project" value="UniProtKB-UniRule"/>
</dbReference>
<organism evidence="12 13">
    <name type="scientific">Legionella maceachernii</name>
    <dbReference type="NCBI Taxonomy" id="466"/>
    <lineage>
        <taxon>Bacteria</taxon>
        <taxon>Pseudomonadati</taxon>
        <taxon>Pseudomonadota</taxon>
        <taxon>Gammaproteobacteria</taxon>
        <taxon>Legionellales</taxon>
        <taxon>Legionellaceae</taxon>
        <taxon>Legionella</taxon>
    </lineage>
</organism>
<comment type="catalytic activity">
    <reaction evidence="10 11">
        <text>7-carboxy-7-carbaguanine + NH4(+) + 2 ATP = 7-cyano-7-carbaguanine + 2 AMP + 2 diphosphate + 2 H(+)</text>
        <dbReference type="Rhea" id="RHEA:27982"/>
        <dbReference type="ChEBI" id="CHEBI:15378"/>
        <dbReference type="ChEBI" id="CHEBI:28938"/>
        <dbReference type="ChEBI" id="CHEBI:30616"/>
        <dbReference type="ChEBI" id="CHEBI:33019"/>
        <dbReference type="ChEBI" id="CHEBI:45075"/>
        <dbReference type="ChEBI" id="CHEBI:61036"/>
        <dbReference type="ChEBI" id="CHEBI:456215"/>
        <dbReference type="EC" id="6.3.4.20"/>
    </reaction>
</comment>
<dbReference type="OrthoDB" id="9789567at2"/>
<name>A0A0W0W1U1_9GAMM</name>
<dbReference type="PANTHER" id="PTHR42914">
    <property type="entry name" value="7-CYANO-7-DEAZAGUANINE SYNTHASE"/>
    <property type="match status" value="1"/>
</dbReference>
<evidence type="ECO:0000256" key="10">
    <source>
        <dbReference type="ARBA" id="ARBA00047890"/>
    </source>
</evidence>
<evidence type="ECO:0000256" key="2">
    <source>
        <dbReference type="ARBA" id="ARBA00022598"/>
    </source>
</evidence>
<reference evidence="12 13" key="1">
    <citation type="submission" date="2015-11" db="EMBL/GenBank/DDBJ databases">
        <title>Genomic analysis of 38 Legionella species identifies large and diverse effector repertoires.</title>
        <authorList>
            <person name="Burstein D."/>
            <person name="Amaro F."/>
            <person name="Zusman T."/>
            <person name="Lifshitz Z."/>
            <person name="Cohen O."/>
            <person name="Gilbert J.A."/>
            <person name="Pupko T."/>
            <person name="Shuman H.A."/>
            <person name="Segal G."/>
        </authorList>
    </citation>
    <scope>NUCLEOTIDE SEQUENCE [LARGE SCALE GENOMIC DNA]</scope>
    <source>
        <strain evidence="12 13">PX-1-G2-E2</strain>
    </source>
</reference>
<evidence type="ECO:0000256" key="1">
    <source>
        <dbReference type="ARBA" id="ARBA00005061"/>
    </source>
</evidence>
<evidence type="ECO:0000256" key="8">
    <source>
        <dbReference type="ARBA" id="ARBA00037993"/>
    </source>
</evidence>
<evidence type="ECO:0000256" key="9">
    <source>
        <dbReference type="ARBA" id="ARBA00039149"/>
    </source>
</evidence>
<dbReference type="PATRIC" id="fig|466.6.peg.1595"/>
<dbReference type="SUPFAM" id="SSF52402">
    <property type="entry name" value="Adenine nucleotide alpha hydrolases-like"/>
    <property type="match status" value="1"/>
</dbReference>
<comment type="cofactor">
    <cofactor evidence="11">
        <name>Zn(2+)</name>
        <dbReference type="ChEBI" id="CHEBI:29105"/>
    </cofactor>
    <text evidence="11">Binds 1 zinc ion per subunit.</text>
</comment>
<dbReference type="STRING" id="466.Lmac_1514"/>
<evidence type="ECO:0000313" key="13">
    <source>
        <dbReference type="Proteomes" id="UP000054908"/>
    </source>
</evidence>
<evidence type="ECO:0000256" key="11">
    <source>
        <dbReference type="HAMAP-Rule" id="MF_01633"/>
    </source>
</evidence>
<comment type="pathway">
    <text evidence="1 11">Purine metabolism; 7-cyano-7-deazaguanine biosynthesis.</text>
</comment>
<dbReference type="EMBL" id="LNYL01000038">
    <property type="protein sequence ID" value="KTD26266.1"/>
    <property type="molecule type" value="Genomic_DNA"/>
</dbReference>
<keyword evidence="13" id="KW-1185">Reference proteome</keyword>
<feature type="binding site" evidence="11">
    <location>
        <begin position="8"/>
        <end position="18"/>
    </location>
    <ligand>
        <name>ATP</name>
        <dbReference type="ChEBI" id="CHEBI:30616"/>
    </ligand>
</feature>
<keyword evidence="3 11" id="KW-0479">Metal-binding</keyword>
<dbReference type="PIRSF" id="PIRSF006293">
    <property type="entry name" value="ExsB"/>
    <property type="match status" value="1"/>
</dbReference>
<dbReference type="NCBIfam" id="TIGR00364">
    <property type="entry name" value="7-cyano-7-deazaguanine synthase QueC"/>
    <property type="match status" value="1"/>
</dbReference>
<evidence type="ECO:0000256" key="3">
    <source>
        <dbReference type="ARBA" id="ARBA00022723"/>
    </source>
</evidence>
<evidence type="ECO:0000256" key="4">
    <source>
        <dbReference type="ARBA" id="ARBA00022741"/>
    </source>
</evidence>
<comment type="caution">
    <text evidence="12">The sequence shown here is derived from an EMBL/GenBank/DDBJ whole genome shotgun (WGS) entry which is preliminary data.</text>
</comment>
<feature type="binding site" evidence="11">
    <location>
        <position position="201"/>
    </location>
    <ligand>
        <name>Zn(2+)</name>
        <dbReference type="ChEBI" id="CHEBI:29105"/>
    </ligand>
</feature>